<gene>
    <name evidence="5" type="ORF">Srubr_18170</name>
</gene>
<proteinExistence type="predicted"/>
<feature type="domain" description="Ketosynthase family 3 (KS3)" evidence="4">
    <location>
        <begin position="1"/>
        <end position="113"/>
    </location>
</feature>
<evidence type="ECO:0000313" key="6">
    <source>
        <dbReference type="Proteomes" id="UP000646738"/>
    </source>
</evidence>
<evidence type="ECO:0000259" key="4">
    <source>
        <dbReference type="PROSITE" id="PS52004"/>
    </source>
</evidence>
<evidence type="ECO:0000256" key="2">
    <source>
        <dbReference type="ARBA" id="ARBA00022553"/>
    </source>
</evidence>
<dbReference type="InterPro" id="IPR014031">
    <property type="entry name" value="Ketoacyl_synth_C"/>
</dbReference>
<keyword evidence="2" id="KW-0597">Phosphoprotein</keyword>
<evidence type="ECO:0000256" key="1">
    <source>
        <dbReference type="ARBA" id="ARBA00022450"/>
    </source>
</evidence>
<dbReference type="InterPro" id="IPR050091">
    <property type="entry name" value="PKS_NRPS_Biosynth_Enz"/>
</dbReference>
<reference evidence="6" key="1">
    <citation type="submission" date="2023-07" db="EMBL/GenBank/DDBJ databases">
        <title>Whole genome shotgun sequence of Streptomyces achromogenes subsp. rubradiris NBRC 14000.</title>
        <authorList>
            <person name="Komaki H."/>
            <person name="Tamura T."/>
        </authorList>
    </citation>
    <scope>NUCLEOTIDE SEQUENCE [LARGE SCALE GENOMIC DNA]</scope>
    <source>
        <strain evidence="6">NBRC 14000</strain>
    </source>
</reference>
<dbReference type="EMBL" id="BNEA01000003">
    <property type="protein sequence ID" value="GHI51971.1"/>
    <property type="molecule type" value="Genomic_DNA"/>
</dbReference>
<evidence type="ECO:0000256" key="3">
    <source>
        <dbReference type="SAM" id="MobiDB-lite"/>
    </source>
</evidence>
<comment type="caution">
    <text evidence="5">The sequence shown here is derived from an EMBL/GenBank/DDBJ whole genome shotgun (WGS) entry which is preliminary data.</text>
</comment>
<dbReference type="Gene3D" id="3.40.47.10">
    <property type="match status" value="1"/>
</dbReference>
<keyword evidence="1" id="KW-0596">Phosphopantetheine</keyword>
<dbReference type="RefSeq" id="WP_230426642.1">
    <property type="nucleotide sequence ID" value="NZ_BNEA01000003.1"/>
</dbReference>
<keyword evidence="6" id="KW-1185">Reference proteome</keyword>
<dbReference type="InterPro" id="IPR016039">
    <property type="entry name" value="Thiolase-like"/>
</dbReference>
<accession>A0ABQ3R7Y5</accession>
<dbReference type="PANTHER" id="PTHR43775">
    <property type="entry name" value="FATTY ACID SYNTHASE"/>
    <property type="match status" value="1"/>
</dbReference>
<protein>
    <recommendedName>
        <fullName evidence="4">Ketosynthase family 3 (KS3) domain-containing protein</fullName>
    </recommendedName>
</protein>
<dbReference type="InterPro" id="IPR020841">
    <property type="entry name" value="PKS_Beta-ketoAc_synthase_dom"/>
</dbReference>
<dbReference type="Pfam" id="PF02801">
    <property type="entry name" value="Ketoacyl-synt_C"/>
    <property type="match status" value="1"/>
</dbReference>
<name>A0ABQ3R7Y5_STRRR</name>
<dbReference type="PROSITE" id="PS52004">
    <property type="entry name" value="KS3_2"/>
    <property type="match status" value="1"/>
</dbReference>
<feature type="region of interest" description="Disordered" evidence="3">
    <location>
        <begin position="1"/>
        <end position="41"/>
    </location>
</feature>
<dbReference type="SUPFAM" id="SSF53901">
    <property type="entry name" value="Thiolase-like"/>
    <property type="match status" value="1"/>
</dbReference>
<evidence type="ECO:0000313" key="5">
    <source>
        <dbReference type="EMBL" id="GHI51971.1"/>
    </source>
</evidence>
<organism evidence="5 6">
    <name type="scientific">Streptomyces rubradiris</name>
    <name type="common">Streptomyces achromogenes subsp. rubradiris</name>
    <dbReference type="NCBI Taxonomy" id="285531"/>
    <lineage>
        <taxon>Bacteria</taxon>
        <taxon>Bacillati</taxon>
        <taxon>Actinomycetota</taxon>
        <taxon>Actinomycetes</taxon>
        <taxon>Kitasatosporales</taxon>
        <taxon>Streptomycetaceae</taxon>
        <taxon>Streptomyces</taxon>
    </lineage>
</organism>
<dbReference type="Proteomes" id="UP000646738">
    <property type="component" value="Unassembled WGS sequence"/>
</dbReference>
<sequence length="113" mass="11976">MVRGGAVNQDGRSAGITAPNGDAQRDVFRGPWPPPGRAEQVGYIETHGTGTRLGDPIEARPWPTCTPRERRAVYLGAVKTTSGIWRPAGIAGLIKAVMCLQRAEIPPTCTSPG</sequence>
<dbReference type="PANTHER" id="PTHR43775:SF37">
    <property type="entry name" value="SI:DKEY-61P9.11"/>
    <property type="match status" value="1"/>
</dbReference>